<dbReference type="InterPro" id="IPR041588">
    <property type="entry name" value="Integrase_H2C2"/>
</dbReference>
<evidence type="ECO:0000259" key="1">
    <source>
        <dbReference type="Pfam" id="PF17921"/>
    </source>
</evidence>
<feature type="non-terminal residue" evidence="2">
    <location>
        <position position="189"/>
    </location>
</feature>
<comment type="caution">
    <text evidence="2">The sequence shown here is derived from an EMBL/GenBank/DDBJ whole genome shotgun (WGS) entry which is preliminary data.</text>
</comment>
<accession>A0A6G0W4D5</accession>
<sequence>MYHSTKLELMAIVWCHQTTALLSKYKIFDSYRLSSTHSYELKENTNPQIAIWATLMTESGMKMAHVDGTSSDAVDTMHEVIEKQLDILMVRSQEEEVVAMQYCDSKFFNLINIVKLPPVQRTVEQTNLIKPFILKNNILYDAEKELWVVPNSVRKSIGVKNHDLAGHGAVDRTVAKIQENYYFSKMRRY</sequence>
<protein>
    <submittedName>
        <fullName evidence="2">Integrase catalytic domain-containing protein</fullName>
    </submittedName>
</protein>
<dbReference type="EMBL" id="VUJU01009119">
    <property type="protein sequence ID" value="KAF0721886.1"/>
    <property type="molecule type" value="Genomic_DNA"/>
</dbReference>
<gene>
    <name evidence="2" type="ORF">FWK35_00025932</name>
</gene>
<dbReference type="Gene3D" id="1.10.340.70">
    <property type="match status" value="1"/>
</dbReference>
<proteinExistence type="predicted"/>
<reference evidence="2 3" key="1">
    <citation type="submission" date="2019-08" db="EMBL/GenBank/DDBJ databases">
        <title>Whole genome of Aphis craccivora.</title>
        <authorList>
            <person name="Voronova N.V."/>
            <person name="Shulinski R.S."/>
            <person name="Bandarenka Y.V."/>
            <person name="Zhorov D.G."/>
            <person name="Warner D."/>
        </authorList>
    </citation>
    <scope>NUCLEOTIDE SEQUENCE [LARGE SCALE GENOMIC DNA]</scope>
    <source>
        <strain evidence="2">180601</strain>
        <tissue evidence="2">Whole Body</tissue>
    </source>
</reference>
<name>A0A6G0W4D5_APHCR</name>
<evidence type="ECO:0000313" key="2">
    <source>
        <dbReference type="EMBL" id="KAF0721886.1"/>
    </source>
</evidence>
<organism evidence="2 3">
    <name type="scientific">Aphis craccivora</name>
    <name type="common">Cowpea aphid</name>
    <dbReference type="NCBI Taxonomy" id="307492"/>
    <lineage>
        <taxon>Eukaryota</taxon>
        <taxon>Metazoa</taxon>
        <taxon>Ecdysozoa</taxon>
        <taxon>Arthropoda</taxon>
        <taxon>Hexapoda</taxon>
        <taxon>Insecta</taxon>
        <taxon>Pterygota</taxon>
        <taxon>Neoptera</taxon>
        <taxon>Paraneoptera</taxon>
        <taxon>Hemiptera</taxon>
        <taxon>Sternorrhyncha</taxon>
        <taxon>Aphidomorpha</taxon>
        <taxon>Aphidoidea</taxon>
        <taxon>Aphididae</taxon>
        <taxon>Aphidini</taxon>
        <taxon>Aphis</taxon>
        <taxon>Aphis</taxon>
    </lineage>
</organism>
<dbReference type="AlphaFoldDB" id="A0A6G0W4D5"/>
<dbReference type="Pfam" id="PF17921">
    <property type="entry name" value="Integrase_H2C2"/>
    <property type="match status" value="1"/>
</dbReference>
<feature type="domain" description="Integrase zinc-binding" evidence="1">
    <location>
        <begin position="149"/>
        <end position="188"/>
    </location>
</feature>
<dbReference type="Proteomes" id="UP000478052">
    <property type="component" value="Unassembled WGS sequence"/>
</dbReference>
<keyword evidence="3" id="KW-1185">Reference proteome</keyword>
<evidence type="ECO:0000313" key="3">
    <source>
        <dbReference type="Proteomes" id="UP000478052"/>
    </source>
</evidence>
<dbReference type="OrthoDB" id="115435at2759"/>